<accession>A0A2I0TC49</accession>
<dbReference type="Proteomes" id="UP000233556">
    <property type="component" value="Unassembled WGS sequence"/>
</dbReference>
<gene>
    <name evidence="1" type="ORF">llap_18315</name>
</gene>
<dbReference type="GO" id="GO:0003964">
    <property type="term" value="F:RNA-directed DNA polymerase activity"/>
    <property type="evidence" value="ECO:0007669"/>
    <property type="project" value="UniProtKB-KW"/>
</dbReference>
<dbReference type="EMBL" id="KZ512892">
    <property type="protein sequence ID" value="PKU31380.1"/>
    <property type="molecule type" value="Genomic_DNA"/>
</dbReference>
<protein>
    <submittedName>
        <fullName evidence="1">Rna-directed dna polymerase from mobile element jockey-like</fullName>
    </submittedName>
</protein>
<reference evidence="2" key="1">
    <citation type="submission" date="2017-11" db="EMBL/GenBank/DDBJ databases">
        <authorList>
            <person name="Lima N.C."/>
            <person name="Parody-Merino A.M."/>
            <person name="Battley P.F."/>
            <person name="Fidler A.E."/>
            <person name="Prosdocimi F."/>
        </authorList>
    </citation>
    <scope>NUCLEOTIDE SEQUENCE [LARGE SCALE GENOMIC DNA]</scope>
</reference>
<proteinExistence type="predicted"/>
<name>A0A2I0TC49_LIMLA</name>
<dbReference type="PANTHER" id="PTHR33332">
    <property type="entry name" value="REVERSE TRANSCRIPTASE DOMAIN-CONTAINING PROTEIN"/>
    <property type="match status" value="1"/>
</dbReference>
<keyword evidence="1" id="KW-0548">Nucleotidyltransferase</keyword>
<keyword evidence="1" id="KW-0808">Transferase</keyword>
<keyword evidence="2" id="KW-1185">Reference proteome</keyword>
<reference evidence="2" key="2">
    <citation type="submission" date="2017-12" db="EMBL/GenBank/DDBJ databases">
        <title>Genome sequence of the Bar-tailed Godwit (Limosa lapponica baueri).</title>
        <authorList>
            <person name="Lima N.C.B."/>
            <person name="Parody-Merino A.M."/>
            <person name="Battley P.F."/>
            <person name="Fidler A.E."/>
            <person name="Prosdocimi F."/>
        </authorList>
    </citation>
    <scope>NUCLEOTIDE SEQUENCE [LARGE SCALE GENOMIC DNA]</scope>
</reference>
<evidence type="ECO:0000313" key="1">
    <source>
        <dbReference type="EMBL" id="PKU31380.1"/>
    </source>
</evidence>
<dbReference type="OrthoDB" id="9120753at2759"/>
<organism evidence="1 2">
    <name type="scientific">Limosa lapponica baueri</name>
    <dbReference type="NCBI Taxonomy" id="1758121"/>
    <lineage>
        <taxon>Eukaryota</taxon>
        <taxon>Metazoa</taxon>
        <taxon>Chordata</taxon>
        <taxon>Craniata</taxon>
        <taxon>Vertebrata</taxon>
        <taxon>Euteleostomi</taxon>
        <taxon>Archelosauria</taxon>
        <taxon>Archosauria</taxon>
        <taxon>Dinosauria</taxon>
        <taxon>Saurischia</taxon>
        <taxon>Theropoda</taxon>
        <taxon>Coelurosauria</taxon>
        <taxon>Aves</taxon>
        <taxon>Neognathae</taxon>
        <taxon>Neoaves</taxon>
        <taxon>Charadriiformes</taxon>
        <taxon>Scolopacidae</taxon>
        <taxon>Limosa</taxon>
    </lineage>
</organism>
<dbReference type="AlphaFoldDB" id="A0A2I0TC49"/>
<evidence type="ECO:0000313" key="2">
    <source>
        <dbReference type="Proteomes" id="UP000233556"/>
    </source>
</evidence>
<keyword evidence="1" id="KW-0695">RNA-directed DNA polymerase</keyword>
<sequence>MESHPVGGQSGVVFPKATILGPVLFNILTDHLDKGVKCTLGQFAEDTKLGGSIDLLEGRKALQRDLERLEGLNVSQQCAQVAKKANSILACDRTAW</sequence>